<feature type="transmembrane region" description="Helical" evidence="8">
    <location>
        <begin position="70"/>
        <end position="88"/>
    </location>
</feature>
<dbReference type="Pfam" id="PF01328">
    <property type="entry name" value="Peroxidase_2"/>
    <property type="match status" value="1"/>
</dbReference>
<dbReference type="Gene3D" id="1.10.489.10">
    <property type="entry name" value="Chloroperoxidase-like"/>
    <property type="match status" value="1"/>
</dbReference>
<evidence type="ECO:0000256" key="5">
    <source>
        <dbReference type="ARBA" id="ARBA00023002"/>
    </source>
</evidence>
<evidence type="ECO:0000256" key="1">
    <source>
        <dbReference type="ARBA" id="ARBA00001970"/>
    </source>
</evidence>
<evidence type="ECO:0000256" key="8">
    <source>
        <dbReference type="SAM" id="Phobius"/>
    </source>
</evidence>
<dbReference type="AlphaFoldDB" id="A0A0L0HUM0"/>
<reference evidence="10 11" key="1">
    <citation type="submission" date="2009-08" db="EMBL/GenBank/DDBJ databases">
        <title>The Genome Sequence of Spizellomyces punctatus strain DAOM BR117.</title>
        <authorList>
            <consortium name="The Broad Institute Genome Sequencing Platform"/>
            <person name="Russ C."/>
            <person name="Cuomo C."/>
            <person name="Shea T."/>
            <person name="Young S.K."/>
            <person name="Zeng Q."/>
            <person name="Koehrsen M."/>
            <person name="Haas B."/>
            <person name="Borodovsky M."/>
            <person name="Guigo R."/>
            <person name="Alvarado L."/>
            <person name="Berlin A."/>
            <person name="Bochicchio J."/>
            <person name="Borenstein D."/>
            <person name="Chapman S."/>
            <person name="Chen Z."/>
            <person name="Engels R."/>
            <person name="Freedman E."/>
            <person name="Gellesch M."/>
            <person name="Goldberg J."/>
            <person name="Griggs A."/>
            <person name="Gujja S."/>
            <person name="Heiman D."/>
            <person name="Hepburn T."/>
            <person name="Howarth C."/>
            <person name="Jen D."/>
            <person name="Larson L."/>
            <person name="Lewis B."/>
            <person name="Mehta T."/>
            <person name="Park D."/>
            <person name="Pearson M."/>
            <person name="Roberts A."/>
            <person name="Saif S."/>
            <person name="Shenoy N."/>
            <person name="Sisk P."/>
            <person name="Stolte C."/>
            <person name="Sykes S."/>
            <person name="Thomson T."/>
            <person name="Walk T."/>
            <person name="White J."/>
            <person name="Yandava C."/>
            <person name="Burger G."/>
            <person name="Gray M.W."/>
            <person name="Holland P.W.H."/>
            <person name="King N."/>
            <person name="Lang F.B.F."/>
            <person name="Roger A.J."/>
            <person name="Ruiz-Trillo I."/>
            <person name="Lander E."/>
            <person name="Nusbaum C."/>
        </authorList>
    </citation>
    <scope>NUCLEOTIDE SEQUENCE [LARGE SCALE GENOMIC DNA]</scope>
    <source>
        <strain evidence="10 11">DAOM BR117</strain>
    </source>
</reference>
<organism evidence="10 11">
    <name type="scientific">Spizellomyces punctatus (strain DAOM BR117)</name>
    <dbReference type="NCBI Taxonomy" id="645134"/>
    <lineage>
        <taxon>Eukaryota</taxon>
        <taxon>Fungi</taxon>
        <taxon>Fungi incertae sedis</taxon>
        <taxon>Chytridiomycota</taxon>
        <taxon>Chytridiomycota incertae sedis</taxon>
        <taxon>Chytridiomycetes</taxon>
        <taxon>Spizellomycetales</taxon>
        <taxon>Spizellomycetaceae</taxon>
        <taxon>Spizellomyces</taxon>
    </lineage>
</organism>
<feature type="domain" description="Heme haloperoxidase family profile" evidence="9">
    <location>
        <begin position="285"/>
        <end position="495"/>
    </location>
</feature>
<dbReference type="GeneID" id="27691956"/>
<keyword evidence="6" id="KW-0408">Iron</keyword>
<dbReference type="PANTHER" id="PTHR33577:SF9">
    <property type="entry name" value="PEROXIDASE STCC"/>
    <property type="match status" value="1"/>
</dbReference>
<keyword evidence="4" id="KW-0479">Metal-binding</keyword>
<name>A0A0L0HUM0_SPIPD</name>
<dbReference type="InParanoid" id="A0A0L0HUM0"/>
<dbReference type="PROSITE" id="PS51405">
    <property type="entry name" value="HEME_HALOPEROXIDASE"/>
    <property type="match status" value="1"/>
</dbReference>
<dbReference type="EMBL" id="KQ257450">
    <property type="protein sequence ID" value="KND04570.1"/>
    <property type="molecule type" value="Genomic_DNA"/>
</dbReference>
<dbReference type="InterPro" id="IPR000028">
    <property type="entry name" value="Chloroperoxidase"/>
</dbReference>
<dbReference type="GO" id="GO:0046872">
    <property type="term" value="F:metal ion binding"/>
    <property type="evidence" value="ECO:0007669"/>
    <property type="project" value="UniProtKB-KW"/>
</dbReference>
<dbReference type="eggNOG" id="ENOG502QTVQ">
    <property type="taxonomic scope" value="Eukaryota"/>
</dbReference>
<dbReference type="SUPFAM" id="SSF47571">
    <property type="entry name" value="Cloroperoxidase"/>
    <property type="match status" value="1"/>
</dbReference>
<dbReference type="OrthoDB" id="407298at2759"/>
<proteinExistence type="inferred from homology"/>
<dbReference type="RefSeq" id="XP_016612609.1">
    <property type="nucleotide sequence ID" value="XM_016756971.1"/>
</dbReference>
<dbReference type="Proteomes" id="UP000053201">
    <property type="component" value="Unassembled WGS sequence"/>
</dbReference>
<protein>
    <recommendedName>
        <fullName evidence="9">Heme haloperoxidase family profile domain-containing protein</fullName>
    </recommendedName>
</protein>
<evidence type="ECO:0000256" key="6">
    <source>
        <dbReference type="ARBA" id="ARBA00023004"/>
    </source>
</evidence>
<comment type="similarity">
    <text evidence="7">Belongs to the chloroperoxidase family.</text>
</comment>
<keyword evidence="8" id="KW-1133">Transmembrane helix</keyword>
<keyword evidence="5" id="KW-0560">Oxidoreductase</keyword>
<evidence type="ECO:0000256" key="7">
    <source>
        <dbReference type="ARBA" id="ARBA00025795"/>
    </source>
</evidence>
<dbReference type="STRING" id="645134.A0A0L0HUM0"/>
<keyword evidence="3" id="KW-0349">Heme</keyword>
<evidence type="ECO:0000256" key="2">
    <source>
        <dbReference type="ARBA" id="ARBA00022559"/>
    </source>
</evidence>
<dbReference type="GO" id="GO:0004601">
    <property type="term" value="F:peroxidase activity"/>
    <property type="evidence" value="ECO:0007669"/>
    <property type="project" value="UniProtKB-KW"/>
</dbReference>
<keyword evidence="8" id="KW-0472">Membrane</keyword>
<evidence type="ECO:0000259" key="9">
    <source>
        <dbReference type="PROSITE" id="PS51405"/>
    </source>
</evidence>
<evidence type="ECO:0000256" key="4">
    <source>
        <dbReference type="ARBA" id="ARBA00022723"/>
    </source>
</evidence>
<accession>A0A0L0HUM0</accession>
<dbReference type="PANTHER" id="PTHR33577">
    <property type="entry name" value="STERIGMATOCYSTIN BIOSYNTHESIS PEROXIDASE STCC-RELATED"/>
    <property type="match status" value="1"/>
</dbReference>
<comment type="cofactor">
    <cofactor evidence="1">
        <name>heme b</name>
        <dbReference type="ChEBI" id="CHEBI:60344"/>
    </cofactor>
</comment>
<keyword evidence="8" id="KW-0812">Transmembrane</keyword>
<gene>
    <name evidence="10" type="ORF">SPPG_08831</name>
</gene>
<keyword evidence="2" id="KW-0575">Peroxidase</keyword>
<keyword evidence="11" id="KW-1185">Reference proteome</keyword>
<evidence type="ECO:0000313" key="11">
    <source>
        <dbReference type="Proteomes" id="UP000053201"/>
    </source>
</evidence>
<dbReference type="VEuPathDB" id="FungiDB:SPPG_08831"/>
<dbReference type="InterPro" id="IPR036851">
    <property type="entry name" value="Chloroperoxidase-like_sf"/>
</dbReference>
<evidence type="ECO:0000313" key="10">
    <source>
        <dbReference type="EMBL" id="KND04570.1"/>
    </source>
</evidence>
<sequence>MFPRRSVRSIVDYLILRKLSRSTIGLPFSASFANIRNHSAERLRARPMLLARGNPTGHGLVQRSQNRRNTIAGAFLITIGGIGGFRFVSLVKPSMGQINDDSSTTDVTETTDPPIAPNINEKAFFPSQDLLKTTQQLSLRSTHSLITGLSKTNTAARVSSEPSEWTGKDTWSRELTVGVIRVGTYISVDAIAAGPEAVGSCIHISGVLLARIHRPKHLRDSCFVSIRGILHAASAHLQSAGYHLLPHQPILVSSTSFILIIFKGMVRFTILSLCIGFLAMTSTTAHPQWKPAGKTDARSPCPLLNALANHDILPHSGRDIDPTTLTSGLLKAGIDTGIANRLVSITMGMTGRETPSGKVLDLDMLNEHNLIEHDASLTRSDSGVGDNSAVNETLVEQLLAFSKDGKTIDYDDMAKLRRLRYRQSQATNKNLTYGAWQYLLASGEAVLLIETFGGKEQKIPIETARELLLHERFPENWTPKQPPTGRLGLFANVAKLRYKMLTLPSHELEKQELRDEL</sequence>
<evidence type="ECO:0000256" key="3">
    <source>
        <dbReference type="ARBA" id="ARBA00022617"/>
    </source>
</evidence>